<keyword evidence="2" id="KW-0378">Hydrolase</keyword>
<feature type="domain" description="Fibronectin type-III" evidence="4">
    <location>
        <begin position="239"/>
        <end position="331"/>
    </location>
</feature>
<evidence type="ECO:0000259" key="4">
    <source>
        <dbReference type="PROSITE" id="PS50853"/>
    </source>
</evidence>
<evidence type="ECO:0000313" key="6">
    <source>
        <dbReference type="Proteomes" id="UP000199022"/>
    </source>
</evidence>
<keyword evidence="3" id="KW-0119">Carbohydrate metabolism</keyword>
<keyword evidence="3" id="KW-0624">Polysaccharide degradation</keyword>
<feature type="domain" description="Fibronectin type-III" evidence="4">
    <location>
        <begin position="332"/>
        <end position="418"/>
    </location>
</feature>
<feature type="domain" description="Fibronectin type-III" evidence="4">
    <location>
        <begin position="149"/>
        <end position="236"/>
    </location>
</feature>
<organism evidence="5 6">
    <name type="scientific">Klenkia taihuensis</name>
    <dbReference type="NCBI Taxonomy" id="1225127"/>
    <lineage>
        <taxon>Bacteria</taxon>
        <taxon>Bacillati</taxon>
        <taxon>Actinomycetota</taxon>
        <taxon>Actinomycetes</taxon>
        <taxon>Geodermatophilales</taxon>
        <taxon>Geodermatophilaceae</taxon>
        <taxon>Klenkia</taxon>
    </lineage>
</organism>
<dbReference type="SUPFAM" id="SSF82171">
    <property type="entry name" value="DPP6 N-terminal domain-like"/>
    <property type="match status" value="1"/>
</dbReference>
<evidence type="ECO:0000256" key="1">
    <source>
        <dbReference type="ARBA" id="ARBA00022737"/>
    </source>
</evidence>
<dbReference type="CDD" id="cd00063">
    <property type="entry name" value="FN3"/>
    <property type="match status" value="8"/>
</dbReference>
<dbReference type="PROSITE" id="PS50853">
    <property type="entry name" value="FN3"/>
    <property type="match status" value="9"/>
</dbReference>
<feature type="domain" description="Fibronectin type-III" evidence="4">
    <location>
        <begin position="419"/>
        <end position="509"/>
    </location>
</feature>
<dbReference type="SMART" id="SM00060">
    <property type="entry name" value="FN3"/>
    <property type="match status" value="10"/>
</dbReference>
<dbReference type="SUPFAM" id="SSF49265">
    <property type="entry name" value="Fibronectin type III"/>
    <property type="match status" value="7"/>
</dbReference>
<dbReference type="EMBL" id="FOMD01000001">
    <property type="protein sequence ID" value="SFC17473.1"/>
    <property type="molecule type" value="Genomic_DNA"/>
</dbReference>
<dbReference type="InterPro" id="IPR050991">
    <property type="entry name" value="ECM_Regulatory_Proteins"/>
</dbReference>
<proteinExistence type="predicted"/>
<dbReference type="PANTHER" id="PTHR46708">
    <property type="entry name" value="TENASCIN"/>
    <property type="match status" value="1"/>
</dbReference>
<sequence>MFHVERERVVRRWARGVLLLVLAAGALAVLAPDVSAPLGRPALVAASDADPLPPTNVVITPGNGEFTRVSWTPSTEPNRSGYVVRLGSYSTTVFGANATSTTAAITGLTNGTDYTVEVYTRTSYNLLGLQTGTGTVPATATSYPRDGVAPARPTGVTVVRGDGQVTVSWAANTEPDLAGYRVLRDGAVVSGTLTARTFVDTGLVNDTTYRYAVEAVDVSRQWSNPSVPQVSATPTDLTPPGTPTMLLAERGDGQVTLSWAANPEPDVASYRLLRDGVEVATIPVSSRGYTDTGLVNDRTYRYSLVAVDTHGNRSTPTAQINATPTDLTPPAVPTGLSAARGDGRVDLTWTANGEPDLDTYRVLRDGVEIATVPRGTTSYADTGLVNDRTYAYRLVAVDTHVNRSAPSAAVDATPTDLTPPAAPTGLVAVRGDGRVDLSWTANGEPDLAGYRVLRDGVEVGAATGTTYTDTGLVNDRSYVYRVVAVDTHGNRSAPSDPVGATPTDLTPPAAPTGLTAVRGDGQVALSWPSNPETDVAAYRVLRDDVEVATVTGASYTDTGLVNDRTYAYRLVAVDTHGNRSTASDPAVPATPTDLTPPAAPAGLVATRGDGQVVLTWTANTEPDLASYRVLRDGTEIATVTGTTYTVTGLPNDQPTSFSLVAVDTHGNRSTASAPAGATPTDLTAPAAPTGVATDRGDGQVTVSWAPVADPDVAGYRVLRDGVEVATVTGTSWTDTGLTNDTVYRYTVVAVDGHGNVSGPSAAVDGTPTDLTAPGVPVSPAATAGEREVTVSWTAPADPDVVGYRVLRDGAVVAATTGTSATVTGLAPGTAVDLVVVAVDGHGNVSAVSATVTATPYDRTAPAAPTGLAGRPASTVVTLTWTAPADVDPLTYRVLRDGVQVATTGATTATVTGLTNGTSYSFTVQAVDPSGNVSVVSAAVVVVPLAGTVPAQGSGETGALAVSSDGRYVVTGTRARLEPSDTNSAYELYRLDRVAGTATRIAPLAASATAADATNSAAPAISDDGRYVALATTAALVAADTNGRADVYRLDTRTGTWTLVSVPANGRVNASVAGTVLQTSSSVYATGPSVVISGDGDLVLFYSARNDLGPTDGNGVVDVYAKRLSTGAVTRVSATAAGGELTRQAAGPALAITPDGRYALFPATGSSGPVVLYRTTLTGGADPVVVSTFGATPVAVARDLGDVDLSDDGRYVVFATSAKPTAPTSSWSTQLAYRKDTVTGAVAALGDGQTSAWEHQLGLDPTGRYAFFTTTAALTPGDTNGHTDTFRRDLATGVLTLVTADADGRPVGGPTGAVAPAEYGRVVPVTGDLVVLTTSQALLPADTNRLRDLYVKDLAGGAVQSPVPG</sequence>
<feature type="domain" description="Fibronectin type-III" evidence="4">
    <location>
        <begin position="684"/>
        <end position="774"/>
    </location>
</feature>
<reference evidence="6" key="1">
    <citation type="submission" date="2016-10" db="EMBL/GenBank/DDBJ databases">
        <authorList>
            <person name="Varghese N."/>
            <person name="Submissions S."/>
        </authorList>
    </citation>
    <scope>NUCLEOTIDE SEQUENCE [LARGE SCALE GENOMIC DNA]</scope>
    <source>
        <strain evidence="6">DSM 45962</strain>
    </source>
</reference>
<evidence type="ECO:0000256" key="2">
    <source>
        <dbReference type="ARBA" id="ARBA00023295"/>
    </source>
</evidence>
<keyword evidence="2" id="KW-0326">Glycosidase</keyword>
<keyword evidence="6" id="KW-1185">Reference proteome</keyword>
<feature type="domain" description="Fibronectin type-III" evidence="4">
    <location>
        <begin position="775"/>
        <end position="858"/>
    </location>
</feature>
<protein>
    <submittedName>
        <fullName evidence="5">Fibronectin type 3 domain-containing protein</fullName>
    </submittedName>
</protein>
<accession>A0A1I1H7R2</accession>
<dbReference type="Pfam" id="PF00041">
    <property type="entry name" value="fn3"/>
    <property type="match status" value="3"/>
</dbReference>
<feature type="domain" description="Fibronectin type-III" evidence="4">
    <location>
        <begin position="596"/>
        <end position="683"/>
    </location>
</feature>
<feature type="domain" description="Fibronectin type-III" evidence="4">
    <location>
        <begin position="53"/>
        <end position="145"/>
    </location>
</feature>
<gene>
    <name evidence="5" type="ORF">SAMN05661030_0299</name>
</gene>
<feature type="domain" description="Fibronectin type-III" evidence="4">
    <location>
        <begin position="860"/>
        <end position="950"/>
    </location>
</feature>
<dbReference type="GO" id="GO:0016798">
    <property type="term" value="F:hydrolase activity, acting on glycosyl bonds"/>
    <property type="evidence" value="ECO:0007669"/>
    <property type="project" value="UniProtKB-KW"/>
</dbReference>
<dbReference type="Gene3D" id="2.60.40.10">
    <property type="entry name" value="Immunoglobulins"/>
    <property type="match status" value="10"/>
</dbReference>
<dbReference type="GO" id="GO:0000272">
    <property type="term" value="P:polysaccharide catabolic process"/>
    <property type="evidence" value="ECO:0007669"/>
    <property type="project" value="UniProtKB-KW"/>
</dbReference>
<evidence type="ECO:0000313" key="5">
    <source>
        <dbReference type="EMBL" id="SFC17473.1"/>
    </source>
</evidence>
<evidence type="ECO:0000256" key="3">
    <source>
        <dbReference type="ARBA" id="ARBA00023326"/>
    </source>
</evidence>
<keyword evidence="1" id="KW-0677">Repeat</keyword>
<dbReference type="Proteomes" id="UP000199022">
    <property type="component" value="Unassembled WGS sequence"/>
</dbReference>
<dbReference type="InterPro" id="IPR036116">
    <property type="entry name" value="FN3_sf"/>
</dbReference>
<dbReference type="PANTHER" id="PTHR46708:SF2">
    <property type="entry name" value="FIBRONECTIN TYPE-III DOMAIN-CONTAINING PROTEIN"/>
    <property type="match status" value="1"/>
</dbReference>
<name>A0A1I1H7R2_9ACTN</name>
<dbReference type="InterPro" id="IPR003961">
    <property type="entry name" value="FN3_dom"/>
</dbReference>
<dbReference type="STRING" id="1225127.SAMN05661030_0299"/>
<dbReference type="InterPro" id="IPR013783">
    <property type="entry name" value="Ig-like_fold"/>
</dbReference>